<gene>
    <name evidence="1" type="ORF">HMPREF9440_01451</name>
</gene>
<sequence length="120" mass="13636">MLAACAHPQLMDLSMSREAVEEKLGPADAATRMDDGTTRLVYSMQPMSQQVWWLTFDAAGNLVRKEEVLDRAHFALIKPGVSTQKDVYALFGDCAQKYVFHLSDQTAWMYRFLDDGVFHM</sequence>
<dbReference type="HOGENOM" id="CLU_090266_1_1_4"/>
<protein>
    <recommendedName>
        <fullName evidence="3">Lipoprotein SmpA/OmlA domain-containing protein</fullName>
    </recommendedName>
</protein>
<organism evidence="1 2">
    <name type="scientific">Sutterella parvirubra YIT 11816</name>
    <dbReference type="NCBI Taxonomy" id="762967"/>
    <lineage>
        <taxon>Bacteria</taxon>
        <taxon>Pseudomonadati</taxon>
        <taxon>Pseudomonadota</taxon>
        <taxon>Betaproteobacteria</taxon>
        <taxon>Burkholderiales</taxon>
        <taxon>Sutterellaceae</taxon>
        <taxon>Sutterella</taxon>
    </lineage>
</organism>
<accession>H3KFD4</accession>
<reference evidence="1 2" key="1">
    <citation type="submission" date="2011-11" db="EMBL/GenBank/DDBJ databases">
        <authorList>
            <person name="Weinstock G."/>
            <person name="Sodergren E."/>
            <person name="Clifton S."/>
            <person name="Fulton L."/>
            <person name="Fulton B."/>
            <person name="Courtney L."/>
            <person name="Fronick C."/>
            <person name="Harrison M."/>
            <person name="Strong C."/>
            <person name="Farmer C."/>
            <person name="Delahaunty K."/>
            <person name="Markovic C."/>
            <person name="Hall O."/>
            <person name="Minx P."/>
            <person name="Tomlinson C."/>
            <person name="Mitreva M."/>
            <person name="Hou S."/>
            <person name="Chen J."/>
            <person name="Wollam A."/>
            <person name="Pepin K.H."/>
            <person name="Johnson M."/>
            <person name="Bhonagiri V."/>
            <person name="Zhang X."/>
            <person name="Suruliraj S."/>
            <person name="Warren W."/>
            <person name="Chinwalla A."/>
            <person name="Mardis E.R."/>
            <person name="Wilson R.K."/>
        </authorList>
    </citation>
    <scope>NUCLEOTIDE SEQUENCE [LARGE SCALE GENOMIC DNA]</scope>
    <source>
        <strain evidence="1 2">YIT 11816</strain>
    </source>
</reference>
<feature type="non-terminal residue" evidence="1">
    <location>
        <position position="120"/>
    </location>
</feature>
<proteinExistence type="predicted"/>
<dbReference type="Proteomes" id="UP000004956">
    <property type="component" value="Unassembled WGS sequence"/>
</dbReference>
<name>H3KFD4_9BURK</name>
<comment type="caution">
    <text evidence="1">The sequence shown here is derived from an EMBL/GenBank/DDBJ whole genome shotgun (WGS) entry which is preliminary data.</text>
</comment>
<evidence type="ECO:0000313" key="1">
    <source>
        <dbReference type="EMBL" id="EHY31171.1"/>
    </source>
</evidence>
<dbReference type="AlphaFoldDB" id="H3KFD4"/>
<dbReference type="STRING" id="762967.HMPREF9440_01451"/>
<evidence type="ECO:0008006" key="3">
    <source>
        <dbReference type="Google" id="ProtNLM"/>
    </source>
</evidence>
<dbReference type="EMBL" id="AFBQ01000209">
    <property type="protein sequence ID" value="EHY31171.1"/>
    <property type="molecule type" value="Genomic_DNA"/>
</dbReference>
<evidence type="ECO:0000313" key="2">
    <source>
        <dbReference type="Proteomes" id="UP000004956"/>
    </source>
</evidence>
<keyword evidence="2" id="KW-1185">Reference proteome</keyword>